<protein>
    <submittedName>
        <fullName evidence="1">Uncharacterized protein</fullName>
    </submittedName>
</protein>
<organism evidence="1 2">
    <name type="scientific">Hibiscus sabdariffa</name>
    <name type="common">roselle</name>
    <dbReference type="NCBI Taxonomy" id="183260"/>
    <lineage>
        <taxon>Eukaryota</taxon>
        <taxon>Viridiplantae</taxon>
        <taxon>Streptophyta</taxon>
        <taxon>Embryophyta</taxon>
        <taxon>Tracheophyta</taxon>
        <taxon>Spermatophyta</taxon>
        <taxon>Magnoliopsida</taxon>
        <taxon>eudicotyledons</taxon>
        <taxon>Gunneridae</taxon>
        <taxon>Pentapetalae</taxon>
        <taxon>rosids</taxon>
        <taxon>malvids</taxon>
        <taxon>Malvales</taxon>
        <taxon>Malvaceae</taxon>
        <taxon>Malvoideae</taxon>
        <taxon>Hibiscus</taxon>
    </lineage>
</organism>
<proteinExistence type="predicted"/>
<dbReference type="EMBL" id="JBBPBN010000003">
    <property type="protein sequence ID" value="KAK9044168.1"/>
    <property type="molecule type" value="Genomic_DNA"/>
</dbReference>
<reference evidence="1 2" key="1">
    <citation type="journal article" date="2024" name="G3 (Bethesda)">
        <title>Genome assembly of Hibiscus sabdariffa L. provides insights into metabolisms of medicinal natural products.</title>
        <authorList>
            <person name="Kim T."/>
        </authorList>
    </citation>
    <scope>NUCLEOTIDE SEQUENCE [LARGE SCALE GENOMIC DNA]</scope>
    <source>
        <strain evidence="1">TK-2024</strain>
        <tissue evidence="1">Old leaves</tissue>
    </source>
</reference>
<keyword evidence="2" id="KW-1185">Reference proteome</keyword>
<sequence>MGALPSGRAEVQHGTWLNTLMEATFGQALYIEGFRDIEDDDRPVCFEKAVVMRHNKEGMSNERRVEVYDLIRCKASVYCNVSLERRVNQEALNIGMTLLMRAGARSFRYETVVIQIFERECATK</sequence>
<comment type="caution">
    <text evidence="1">The sequence shown here is derived from an EMBL/GenBank/DDBJ whole genome shotgun (WGS) entry which is preliminary data.</text>
</comment>
<evidence type="ECO:0000313" key="2">
    <source>
        <dbReference type="Proteomes" id="UP001396334"/>
    </source>
</evidence>
<accession>A0ABR2U3Y4</accession>
<dbReference type="Proteomes" id="UP001396334">
    <property type="component" value="Unassembled WGS sequence"/>
</dbReference>
<gene>
    <name evidence="1" type="ORF">V6N11_072484</name>
</gene>
<evidence type="ECO:0000313" key="1">
    <source>
        <dbReference type="EMBL" id="KAK9044168.1"/>
    </source>
</evidence>
<name>A0ABR2U3Y4_9ROSI</name>